<sequence>MVTRAHTNGALALHDAVRDALDSMKLKNAFLDASNVPHIYSKGMKQPDAAWVPRRYPRRSTMVLEVAVSESLARLHRDMDMWIDLARGNVNIALAMKINQRKPEIELEKYEWDTTKQKSCGTQNILIQKTDGQVTVSGSPLIIPFELLIGRVPSSPVETDIEIVEDALCEIAGIVWEAQEFE</sequence>
<name>A0A9X0C9L3_9EURO</name>
<proteinExistence type="predicted"/>
<reference evidence="1" key="1">
    <citation type="submission" date="2022-12" db="EMBL/GenBank/DDBJ databases">
        <authorList>
            <person name="Petersen C."/>
        </authorList>
    </citation>
    <scope>NUCLEOTIDE SEQUENCE</scope>
    <source>
        <strain evidence="1">IBT 29495</strain>
    </source>
</reference>
<dbReference type="Proteomes" id="UP001149954">
    <property type="component" value="Unassembled WGS sequence"/>
</dbReference>
<dbReference type="EMBL" id="JAPWDS010000002">
    <property type="protein sequence ID" value="KAJ5514056.1"/>
    <property type="molecule type" value="Genomic_DNA"/>
</dbReference>
<comment type="caution">
    <text evidence="1">The sequence shown here is derived from an EMBL/GenBank/DDBJ whole genome shotgun (WGS) entry which is preliminary data.</text>
</comment>
<keyword evidence="2" id="KW-1185">Reference proteome</keyword>
<gene>
    <name evidence="1" type="ORF">N7463_003608</name>
</gene>
<accession>A0A9X0C9L3</accession>
<evidence type="ECO:0000313" key="2">
    <source>
        <dbReference type="Proteomes" id="UP001149954"/>
    </source>
</evidence>
<dbReference type="AlphaFoldDB" id="A0A9X0C9L3"/>
<dbReference type="OrthoDB" id="76567at2759"/>
<reference evidence="1" key="2">
    <citation type="journal article" date="2023" name="IMA Fungus">
        <title>Comparative genomic study of the Penicillium genus elucidates a diverse pangenome and 15 lateral gene transfer events.</title>
        <authorList>
            <person name="Petersen C."/>
            <person name="Sorensen T."/>
            <person name="Nielsen M.R."/>
            <person name="Sondergaard T.E."/>
            <person name="Sorensen J.L."/>
            <person name="Fitzpatrick D.A."/>
            <person name="Frisvad J.C."/>
            <person name="Nielsen K.L."/>
        </authorList>
    </citation>
    <scope>NUCLEOTIDE SEQUENCE</scope>
    <source>
        <strain evidence="1">IBT 29495</strain>
    </source>
</reference>
<protein>
    <submittedName>
        <fullName evidence="1">Uncharacterized protein</fullName>
    </submittedName>
</protein>
<evidence type="ECO:0000313" key="1">
    <source>
        <dbReference type="EMBL" id="KAJ5514056.1"/>
    </source>
</evidence>
<organism evidence="1 2">
    <name type="scientific">Penicillium fimorum</name>
    <dbReference type="NCBI Taxonomy" id="1882269"/>
    <lineage>
        <taxon>Eukaryota</taxon>
        <taxon>Fungi</taxon>
        <taxon>Dikarya</taxon>
        <taxon>Ascomycota</taxon>
        <taxon>Pezizomycotina</taxon>
        <taxon>Eurotiomycetes</taxon>
        <taxon>Eurotiomycetidae</taxon>
        <taxon>Eurotiales</taxon>
        <taxon>Aspergillaceae</taxon>
        <taxon>Penicillium</taxon>
    </lineage>
</organism>